<keyword evidence="1" id="KW-1133">Transmembrane helix</keyword>
<accession>A0A1F4XWI9</accession>
<evidence type="ECO:0000313" key="2">
    <source>
        <dbReference type="EMBL" id="OGC86072.1"/>
    </source>
</evidence>
<gene>
    <name evidence="2" type="ORF">A2949_02870</name>
</gene>
<name>A0A1F4XWI9_9BACT</name>
<proteinExistence type="predicted"/>
<organism evidence="2 3">
    <name type="scientific">Candidatus Adlerbacteria bacterium RIFCSPLOWO2_01_FULL_54_21b</name>
    <dbReference type="NCBI Taxonomy" id="1797245"/>
    <lineage>
        <taxon>Bacteria</taxon>
        <taxon>Candidatus Adleribacteriota</taxon>
    </lineage>
</organism>
<evidence type="ECO:0000256" key="1">
    <source>
        <dbReference type="SAM" id="Phobius"/>
    </source>
</evidence>
<comment type="caution">
    <text evidence="2">The sequence shown here is derived from an EMBL/GenBank/DDBJ whole genome shotgun (WGS) entry which is preliminary data.</text>
</comment>
<reference evidence="2 3" key="1">
    <citation type="journal article" date="2016" name="Nat. Commun.">
        <title>Thousands of microbial genomes shed light on interconnected biogeochemical processes in an aquifer system.</title>
        <authorList>
            <person name="Anantharaman K."/>
            <person name="Brown C.T."/>
            <person name="Hug L.A."/>
            <person name="Sharon I."/>
            <person name="Castelle C.J."/>
            <person name="Probst A.J."/>
            <person name="Thomas B.C."/>
            <person name="Singh A."/>
            <person name="Wilkins M.J."/>
            <person name="Karaoz U."/>
            <person name="Brodie E.L."/>
            <person name="Williams K.H."/>
            <person name="Hubbard S.S."/>
            <person name="Banfield J.F."/>
        </authorList>
    </citation>
    <scope>NUCLEOTIDE SEQUENCE [LARGE SCALE GENOMIC DNA]</scope>
</reference>
<dbReference type="Proteomes" id="UP000178585">
    <property type="component" value="Unassembled WGS sequence"/>
</dbReference>
<sequence length="71" mass="7959">MDNQQQEENFWEGLKGHYAAKDGAVRILKAHDEEQRLRRQARWLTALLLLLLVALGSPLVTLVIGASVPLP</sequence>
<protein>
    <submittedName>
        <fullName evidence="2">Uncharacterized protein</fullName>
    </submittedName>
</protein>
<dbReference type="AlphaFoldDB" id="A0A1F4XWI9"/>
<evidence type="ECO:0000313" key="3">
    <source>
        <dbReference type="Proteomes" id="UP000178585"/>
    </source>
</evidence>
<keyword evidence="1" id="KW-0472">Membrane</keyword>
<feature type="transmembrane region" description="Helical" evidence="1">
    <location>
        <begin position="43"/>
        <end position="68"/>
    </location>
</feature>
<keyword evidence="1" id="KW-0812">Transmembrane</keyword>
<dbReference type="EMBL" id="MEWZ01000032">
    <property type="protein sequence ID" value="OGC86072.1"/>
    <property type="molecule type" value="Genomic_DNA"/>
</dbReference>